<feature type="compositionally biased region" description="Basic residues" evidence="5">
    <location>
        <begin position="91"/>
        <end position="104"/>
    </location>
</feature>
<keyword evidence="2 4" id="KW-0863">Zinc-finger</keyword>
<feature type="compositionally biased region" description="Polar residues" evidence="5">
    <location>
        <begin position="200"/>
        <end position="210"/>
    </location>
</feature>
<proteinExistence type="predicted"/>
<dbReference type="SUPFAM" id="SSF57850">
    <property type="entry name" value="RING/U-box"/>
    <property type="match status" value="1"/>
</dbReference>
<dbReference type="PROSITE" id="PS00518">
    <property type="entry name" value="ZF_RING_1"/>
    <property type="match status" value="1"/>
</dbReference>
<dbReference type="InterPro" id="IPR044288">
    <property type="entry name" value="ZNF598/HEL2"/>
</dbReference>
<dbReference type="GO" id="GO:0072344">
    <property type="term" value="P:rescue of stalled ribosome"/>
    <property type="evidence" value="ECO:0007669"/>
    <property type="project" value="InterPro"/>
</dbReference>
<feature type="region of interest" description="Disordered" evidence="5">
    <location>
        <begin position="656"/>
        <end position="700"/>
    </location>
</feature>
<reference evidence="8" key="1">
    <citation type="submission" date="2017-02" db="UniProtKB">
        <authorList>
            <consortium name="WormBaseParasite"/>
        </authorList>
    </citation>
    <scope>IDENTIFICATION</scope>
</reference>
<dbReference type="InterPro" id="IPR017907">
    <property type="entry name" value="Znf_RING_CS"/>
</dbReference>
<dbReference type="PANTHER" id="PTHR22938">
    <property type="entry name" value="ZINC FINGER PROTEIN 598"/>
    <property type="match status" value="1"/>
</dbReference>
<dbReference type="AlphaFoldDB" id="A0A0N4Z5S2"/>
<feature type="compositionally biased region" description="Basic and acidic residues" evidence="5">
    <location>
        <begin position="144"/>
        <end position="163"/>
    </location>
</feature>
<dbReference type="InterPro" id="IPR001841">
    <property type="entry name" value="Znf_RING"/>
</dbReference>
<feature type="region of interest" description="Disordered" evidence="5">
    <location>
        <begin position="755"/>
        <end position="791"/>
    </location>
</feature>
<feature type="compositionally biased region" description="Polar residues" evidence="5">
    <location>
        <begin position="117"/>
        <end position="126"/>
    </location>
</feature>
<dbReference type="GO" id="GO:0016567">
    <property type="term" value="P:protein ubiquitination"/>
    <property type="evidence" value="ECO:0007669"/>
    <property type="project" value="TreeGrafter"/>
</dbReference>
<keyword evidence="3" id="KW-0862">Zinc</keyword>
<dbReference type="Pfam" id="PF25447">
    <property type="entry name" value="RING_ZNF598"/>
    <property type="match status" value="1"/>
</dbReference>
<evidence type="ECO:0000256" key="5">
    <source>
        <dbReference type="SAM" id="MobiDB-lite"/>
    </source>
</evidence>
<feature type="domain" description="RING-type" evidence="6">
    <location>
        <begin position="251"/>
        <end position="291"/>
    </location>
</feature>
<dbReference type="GO" id="GO:0061630">
    <property type="term" value="F:ubiquitin protein ligase activity"/>
    <property type="evidence" value="ECO:0007669"/>
    <property type="project" value="InterPro"/>
</dbReference>
<dbReference type="InterPro" id="IPR013087">
    <property type="entry name" value="Znf_C2H2_type"/>
</dbReference>
<feature type="compositionally biased region" description="Basic and acidic residues" evidence="5">
    <location>
        <begin position="183"/>
        <end position="199"/>
    </location>
</feature>
<evidence type="ECO:0000313" key="7">
    <source>
        <dbReference type="Proteomes" id="UP000038045"/>
    </source>
</evidence>
<dbReference type="WBParaSite" id="PTRK_0000246700.1">
    <property type="protein sequence ID" value="PTRK_0000246700.1"/>
    <property type="gene ID" value="PTRK_0000246700"/>
</dbReference>
<dbReference type="STRING" id="131310.A0A0N4Z5S2"/>
<evidence type="ECO:0000256" key="4">
    <source>
        <dbReference type="PROSITE-ProRule" id="PRU00175"/>
    </source>
</evidence>
<keyword evidence="1" id="KW-0479">Metal-binding</keyword>
<feature type="region of interest" description="Disordered" evidence="5">
    <location>
        <begin position="1"/>
        <end position="210"/>
    </location>
</feature>
<evidence type="ECO:0000256" key="2">
    <source>
        <dbReference type="ARBA" id="ARBA00022771"/>
    </source>
</evidence>
<feature type="compositionally biased region" description="Polar residues" evidence="5">
    <location>
        <begin position="769"/>
        <end position="791"/>
    </location>
</feature>
<dbReference type="GO" id="GO:0043022">
    <property type="term" value="F:ribosome binding"/>
    <property type="evidence" value="ECO:0007669"/>
    <property type="project" value="TreeGrafter"/>
</dbReference>
<name>A0A0N4Z5S2_PARTI</name>
<feature type="compositionally biased region" description="Basic and acidic residues" evidence="5">
    <location>
        <begin position="755"/>
        <end position="768"/>
    </location>
</feature>
<organism evidence="7 8">
    <name type="scientific">Parastrongyloides trichosuri</name>
    <name type="common">Possum-specific nematode worm</name>
    <dbReference type="NCBI Taxonomy" id="131310"/>
    <lineage>
        <taxon>Eukaryota</taxon>
        <taxon>Metazoa</taxon>
        <taxon>Ecdysozoa</taxon>
        <taxon>Nematoda</taxon>
        <taxon>Chromadorea</taxon>
        <taxon>Rhabditida</taxon>
        <taxon>Tylenchina</taxon>
        <taxon>Panagrolaimomorpha</taxon>
        <taxon>Strongyloidoidea</taxon>
        <taxon>Strongyloididae</taxon>
        <taxon>Parastrongyloides</taxon>
    </lineage>
</organism>
<evidence type="ECO:0000259" key="6">
    <source>
        <dbReference type="PROSITE" id="PS50089"/>
    </source>
</evidence>
<feature type="compositionally biased region" description="Basic and acidic residues" evidence="5">
    <location>
        <begin position="105"/>
        <end position="114"/>
    </location>
</feature>
<feature type="compositionally biased region" description="Basic residues" evidence="5">
    <location>
        <begin position="164"/>
        <end position="182"/>
    </location>
</feature>
<evidence type="ECO:0000256" key="1">
    <source>
        <dbReference type="ARBA" id="ARBA00022723"/>
    </source>
</evidence>
<evidence type="ECO:0000313" key="8">
    <source>
        <dbReference type="WBParaSite" id="PTRK_0000246700.1"/>
    </source>
</evidence>
<feature type="compositionally biased region" description="Basic and acidic residues" evidence="5">
    <location>
        <begin position="60"/>
        <end position="84"/>
    </location>
</feature>
<dbReference type="PROSITE" id="PS50089">
    <property type="entry name" value="ZF_RING_2"/>
    <property type="match status" value="1"/>
</dbReference>
<accession>A0A0N4Z5S2</accession>
<feature type="compositionally biased region" description="Basic and acidic residues" evidence="5">
    <location>
        <begin position="656"/>
        <end position="668"/>
    </location>
</feature>
<dbReference type="InterPro" id="IPR013083">
    <property type="entry name" value="Znf_RING/FYVE/PHD"/>
</dbReference>
<protein>
    <submittedName>
        <fullName evidence="8">RING-type domain-containing protein</fullName>
    </submittedName>
</protein>
<feature type="compositionally biased region" description="Basic residues" evidence="5">
    <location>
        <begin position="13"/>
        <end position="24"/>
    </location>
</feature>
<dbReference type="Proteomes" id="UP000038045">
    <property type="component" value="Unplaced"/>
</dbReference>
<sequence>MDKNVPRVEAPQTKKKRNKRKKKTTPTEEIKNISSNALSVKGTVPILNNVNNIKKKNIKKQPEALGQKDKKTGESSNAKSKENNENAQQTHRMHKHRRLKKKKRLEGTEQENEKNGGPSNLKDSIPNNKKDDANKKNSLPGKESTGKEESKMDTDDKKEEAKSKEKKLKRKGGTKSKKKKLMKKEETVKQSENSKEETKNTSTIPLSNKRSSNTIEGIMSIEVASNIMEASNCVSGITKNVISGLSFDHLCAICCEKVEFFGMLPCCHCMCMQCLLKQSILSGDKTCSLCRNDFSNIVFFRVFDKELPTKYPPININDCGRRYVSKHNSSLQRRNNIVFGCSLTVMAFDEILKHYCWVCHVEGYPNTFVSFHALEKHYISDHGRLFCGTCVEYEQKLSIERVPFTKEEYRNHLQGKKTPYKNLVTNEHATCAFCPGKIFYNSENLFRHHRLQHQTCEICYSREGQFLVFEIFENLLQHYEMNHYLCNFDVCRNNGICFSSDLELQIHLNEDHNNKRRLRNLPLNLQINNQPSINNRGGIYEQNRSGRISFNQYDSYSSAFPPLVNQSHEPISVITNEGPSFASIAARPPPPPVVEEPVERGEGTEHIVASITTYTSDGSINENNAFYLLDLPSNNTDPNVLESGDSDEEGILIVKRDTPTKGRNDINKEGSVFSGNDGNQPSALGSGDSDESDVSKIKGDVNNTEDMGILRISSCNENLTNGMDQTVIHPSVEVKNPSNVLESWDSDEEGILKIKRDIPTESKDDGNKKNSILNNDNEKQPSTLGSKNKNETYICTKDGEVKNTKHMEDSLISSCSDNHTDDTDKTVILPNVEVKYHSNVSGSLSGRRDIMIDLSSNKLDDESNLINKNTCSSKYNNGQPVKEQSIFWRFIQLLFYPFTVFQKKIFQLMMTFSDFFTIR</sequence>
<keyword evidence="7" id="KW-1185">Reference proteome</keyword>
<dbReference type="PANTHER" id="PTHR22938:SF0">
    <property type="entry name" value="E3 UBIQUITIN-PROTEIN LIGASE ZNF598"/>
    <property type="match status" value="1"/>
</dbReference>
<feature type="compositionally biased region" description="Polar residues" evidence="5">
    <location>
        <begin position="673"/>
        <end position="683"/>
    </location>
</feature>
<dbReference type="Gene3D" id="3.30.40.10">
    <property type="entry name" value="Zinc/RING finger domain, C3HC4 (zinc finger)"/>
    <property type="match status" value="1"/>
</dbReference>
<evidence type="ECO:0000256" key="3">
    <source>
        <dbReference type="ARBA" id="ARBA00022833"/>
    </source>
</evidence>
<dbReference type="SMART" id="SM00355">
    <property type="entry name" value="ZnF_C2H2"/>
    <property type="match status" value="4"/>
</dbReference>
<dbReference type="GO" id="GO:0008270">
    <property type="term" value="F:zinc ion binding"/>
    <property type="evidence" value="ECO:0007669"/>
    <property type="project" value="UniProtKB-KW"/>
</dbReference>